<evidence type="ECO:0000256" key="1">
    <source>
        <dbReference type="SAM" id="MobiDB-lite"/>
    </source>
</evidence>
<dbReference type="EMBL" id="BSEV01000025">
    <property type="protein sequence ID" value="GLK13767.1"/>
    <property type="molecule type" value="Genomic_DNA"/>
</dbReference>
<organism evidence="2 3">
    <name type="scientific">Streptosporangium carneum</name>
    <dbReference type="NCBI Taxonomy" id="47481"/>
    <lineage>
        <taxon>Bacteria</taxon>
        <taxon>Bacillati</taxon>
        <taxon>Actinomycetota</taxon>
        <taxon>Actinomycetes</taxon>
        <taxon>Streptosporangiales</taxon>
        <taxon>Streptosporangiaceae</taxon>
        <taxon>Streptosporangium</taxon>
    </lineage>
</organism>
<dbReference type="Proteomes" id="UP001143474">
    <property type="component" value="Unassembled WGS sequence"/>
</dbReference>
<sequence length="126" mass="12622">MPTEDRPTGSPSSSAAATPEAEPSRTGGVKEVDTEATGAISLLGNGSIVVDTGKGVREAKLTGDTIVLDVQGSVCDQGAIPHRCTSAQLSKALKAGVSFEGKVLIADGVAVKVEEIVKEDSAASDG</sequence>
<accession>A0A9W6MH37</accession>
<evidence type="ECO:0000313" key="2">
    <source>
        <dbReference type="EMBL" id="GLK13767.1"/>
    </source>
</evidence>
<keyword evidence="3" id="KW-1185">Reference proteome</keyword>
<dbReference type="AlphaFoldDB" id="A0A9W6MH37"/>
<feature type="compositionally biased region" description="Low complexity" evidence="1">
    <location>
        <begin position="8"/>
        <end position="21"/>
    </location>
</feature>
<reference evidence="2" key="2">
    <citation type="submission" date="2023-01" db="EMBL/GenBank/DDBJ databases">
        <authorList>
            <person name="Sun Q."/>
            <person name="Evtushenko L."/>
        </authorList>
    </citation>
    <scope>NUCLEOTIDE SEQUENCE</scope>
    <source>
        <strain evidence="2">VKM Ac-2007</strain>
    </source>
</reference>
<name>A0A9W6MH37_9ACTN</name>
<gene>
    <name evidence="2" type="ORF">GCM10017600_71780</name>
</gene>
<proteinExistence type="predicted"/>
<comment type="caution">
    <text evidence="2">The sequence shown here is derived from an EMBL/GenBank/DDBJ whole genome shotgun (WGS) entry which is preliminary data.</text>
</comment>
<protein>
    <submittedName>
        <fullName evidence="2">Uncharacterized protein</fullName>
    </submittedName>
</protein>
<evidence type="ECO:0000313" key="3">
    <source>
        <dbReference type="Proteomes" id="UP001143474"/>
    </source>
</evidence>
<dbReference type="RefSeq" id="WP_271222037.1">
    <property type="nucleotide sequence ID" value="NZ_BAAAVD010000083.1"/>
</dbReference>
<reference evidence="2" key="1">
    <citation type="journal article" date="2014" name="Int. J. Syst. Evol. Microbiol.">
        <title>Complete genome sequence of Corynebacterium casei LMG S-19264T (=DSM 44701T), isolated from a smear-ripened cheese.</title>
        <authorList>
            <consortium name="US DOE Joint Genome Institute (JGI-PGF)"/>
            <person name="Walter F."/>
            <person name="Albersmeier A."/>
            <person name="Kalinowski J."/>
            <person name="Ruckert C."/>
        </authorList>
    </citation>
    <scope>NUCLEOTIDE SEQUENCE</scope>
    <source>
        <strain evidence="2">VKM Ac-2007</strain>
    </source>
</reference>
<feature type="region of interest" description="Disordered" evidence="1">
    <location>
        <begin position="1"/>
        <end position="32"/>
    </location>
</feature>